<keyword evidence="2" id="KW-1185">Reference proteome</keyword>
<sequence length="113" mass="12501">MASGIPATNNRCGHGPTYTDDVTPPSALKCGQCRTHFPAAPSHLEYPKALDHDHDHQPTSSFFLHHRISVSICGHHSRVTFKPRPGQNARRVAQHGRSMRVCPFKVDLLTPSD</sequence>
<reference evidence="1 2" key="1">
    <citation type="journal article" date="2018" name="Mol. Ecol.">
        <title>The obligate alkalophilic soda-lake fungus Sodiomyces alkalinus has shifted to a protein diet.</title>
        <authorList>
            <person name="Grum-Grzhimaylo A.A."/>
            <person name="Falkoski D.L."/>
            <person name="van den Heuvel J."/>
            <person name="Valero-Jimenez C.A."/>
            <person name="Min B."/>
            <person name="Choi I.G."/>
            <person name="Lipzen A."/>
            <person name="Daum C.G."/>
            <person name="Aanen D.K."/>
            <person name="Tsang A."/>
            <person name="Henrissat B."/>
            <person name="Bilanenko E.N."/>
            <person name="de Vries R.P."/>
            <person name="van Kan J.A.L."/>
            <person name="Grigoriev I.V."/>
            <person name="Debets A.J.M."/>
        </authorList>
    </citation>
    <scope>NUCLEOTIDE SEQUENCE [LARGE SCALE GENOMIC DNA]</scope>
    <source>
        <strain evidence="1 2">F11</strain>
    </source>
</reference>
<dbReference type="AlphaFoldDB" id="A0A3N2Q220"/>
<proteinExistence type="predicted"/>
<evidence type="ECO:0000313" key="2">
    <source>
        <dbReference type="Proteomes" id="UP000272025"/>
    </source>
</evidence>
<gene>
    <name evidence="1" type="ORF">SODALDRAFT_356795</name>
</gene>
<dbReference type="Proteomes" id="UP000272025">
    <property type="component" value="Unassembled WGS sequence"/>
</dbReference>
<name>A0A3N2Q220_SODAK</name>
<dbReference type="RefSeq" id="XP_028468588.1">
    <property type="nucleotide sequence ID" value="XM_028613941.1"/>
</dbReference>
<protein>
    <submittedName>
        <fullName evidence="1">Uncharacterized protein</fullName>
    </submittedName>
</protein>
<dbReference type="EMBL" id="ML119052">
    <property type="protein sequence ID" value="ROT40782.1"/>
    <property type="molecule type" value="Genomic_DNA"/>
</dbReference>
<accession>A0A3N2Q220</accession>
<organism evidence="1 2">
    <name type="scientific">Sodiomyces alkalinus (strain CBS 110278 / VKM F-3762 / F11)</name>
    <name type="common">Alkaliphilic filamentous fungus</name>
    <dbReference type="NCBI Taxonomy" id="1314773"/>
    <lineage>
        <taxon>Eukaryota</taxon>
        <taxon>Fungi</taxon>
        <taxon>Dikarya</taxon>
        <taxon>Ascomycota</taxon>
        <taxon>Pezizomycotina</taxon>
        <taxon>Sordariomycetes</taxon>
        <taxon>Hypocreomycetidae</taxon>
        <taxon>Glomerellales</taxon>
        <taxon>Plectosphaerellaceae</taxon>
        <taxon>Sodiomyces</taxon>
    </lineage>
</organism>
<evidence type="ECO:0000313" key="1">
    <source>
        <dbReference type="EMBL" id="ROT40782.1"/>
    </source>
</evidence>
<dbReference type="GeneID" id="39582419"/>